<evidence type="ECO:0000256" key="3">
    <source>
        <dbReference type="ARBA" id="ARBA00022692"/>
    </source>
</evidence>
<dbReference type="Gene3D" id="3.40.630.30">
    <property type="match status" value="1"/>
</dbReference>
<proteinExistence type="inferred from homology"/>
<comment type="caution">
    <text evidence="8">The sequence shown here is derived from an EMBL/GenBank/DDBJ whole genome shotgun (WGS) entry which is preliminary data.</text>
</comment>
<dbReference type="PANTHER" id="PTHR34815:SF2">
    <property type="entry name" value="N-ACETYLTRANSFERASE DOMAIN-CONTAINING PROTEIN"/>
    <property type="match status" value="1"/>
</dbReference>
<dbReference type="GO" id="GO:0000981">
    <property type="term" value="F:DNA-binding transcription factor activity, RNA polymerase II-specific"/>
    <property type="evidence" value="ECO:0007669"/>
    <property type="project" value="InterPro"/>
</dbReference>
<feature type="domain" description="Zn(2)-C6 fungal-type" evidence="7">
    <location>
        <begin position="136"/>
        <end position="166"/>
    </location>
</feature>
<dbReference type="EMBL" id="JAEUBE010000375">
    <property type="protein sequence ID" value="KAH3663338.1"/>
    <property type="molecule type" value="Genomic_DNA"/>
</dbReference>
<dbReference type="InterPro" id="IPR007262">
    <property type="entry name" value="Vps55/LEPROT"/>
</dbReference>
<feature type="transmembrane region" description="Helical" evidence="6">
    <location>
        <begin position="12"/>
        <end position="32"/>
    </location>
</feature>
<dbReference type="PROSITE" id="PS00463">
    <property type="entry name" value="ZN2_CY6_FUNGAL_1"/>
    <property type="match status" value="1"/>
</dbReference>
<organism evidence="8 9">
    <name type="scientific">Ogataea philodendri</name>
    <dbReference type="NCBI Taxonomy" id="1378263"/>
    <lineage>
        <taxon>Eukaryota</taxon>
        <taxon>Fungi</taxon>
        <taxon>Dikarya</taxon>
        <taxon>Ascomycota</taxon>
        <taxon>Saccharomycotina</taxon>
        <taxon>Pichiomycetes</taxon>
        <taxon>Pichiales</taxon>
        <taxon>Pichiaceae</taxon>
        <taxon>Ogataea</taxon>
    </lineage>
</organism>
<dbReference type="GO" id="GO:0016020">
    <property type="term" value="C:membrane"/>
    <property type="evidence" value="ECO:0007669"/>
    <property type="project" value="UniProtKB-SubCell"/>
</dbReference>
<dbReference type="RefSeq" id="XP_046059761.1">
    <property type="nucleotide sequence ID" value="XM_046206501.1"/>
</dbReference>
<evidence type="ECO:0000256" key="6">
    <source>
        <dbReference type="SAM" id="Phobius"/>
    </source>
</evidence>
<evidence type="ECO:0000259" key="7">
    <source>
        <dbReference type="PROSITE" id="PS50048"/>
    </source>
</evidence>
<evidence type="ECO:0000256" key="4">
    <source>
        <dbReference type="ARBA" id="ARBA00022989"/>
    </source>
</evidence>
<keyword evidence="5 6" id="KW-0472">Membrane</keyword>
<dbReference type="InterPro" id="IPR001138">
    <property type="entry name" value="Zn2Cys6_DnaBD"/>
</dbReference>
<dbReference type="InterPro" id="IPR036864">
    <property type="entry name" value="Zn2-C6_fun-type_DNA-bd_sf"/>
</dbReference>
<dbReference type="InterPro" id="IPR021858">
    <property type="entry name" value="Fun_TF"/>
</dbReference>
<comment type="subcellular location">
    <subcellularLocation>
        <location evidence="1">Membrane</location>
        <topology evidence="1">Multi-pass membrane protein</topology>
    </subcellularLocation>
</comment>
<dbReference type="AlphaFoldDB" id="A0A9P8P011"/>
<reference evidence="8" key="1">
    <citation type="journal article" date="2021" name="Open Biol.">
        <title>Shared evolutionary footprints suggest mitochondrial oxidative damage underlies multiple complex I losses in fungi.</title>
        <authorList>
            <person name="Schikora-Tamarit M.A."/>
            <person name="Marcet-Houben M."/>
            <person name="Nosek J."/>
            <person name="Gabaldon T."/>
        </authorList>
    </citation>
    <scope>NUCLEOTIDE SEQUENCE</scope>
    <source>
        <strain evidence="8">CBS6075</strain>
    </source>
</reference>
<protein>
    <recommendedName>
        <fullName evidence="7">Zn(2)-C6 fungal-type domain-containing protein</fullName>
    </recommendedName>
</protein>
<name>A0A9P8P011_9ASCO</name>
<dbReference type="SMART" id="SM00066">
    <property type="entry name" value="GAL4"/>
    <property type="match status" value="1"/>
</dbReference>
<dbReference type="CDD" id="cd04301">
    <property type="entry name" value="NAT_SF"/>
    <property type="match status" value="1"/>
</dbReference>
<dbReference type="PROSITE" id="PS50048">
    <property type="entry name" value="ZN2_CY6_FUNGAL_2"/>
    <property type="match status" value="1"/>
</dbReference>
<dbReference type="InterPro" id="IPR055100">
    <property type="entry name" value="GNAT_LYC1-like"/>
</dbReference>
<evidence type="ECO:0000256" key="2">
    <source>
        <dbReference type="ARBA" id="ARBA00005645"/>
    </source>
</evidence>
<dbReference type="PANTHER" id="PTHR34815">
    <property type="entry name" value="LYSINE ACETYLTRANSFERASE"/>
    <property type="match status" value="1"/>
</dbReference>
<dbReference type="Pfam" id="PF22998">
    <property type="entry name" value="GNAT_LYC1-like"/>
    <property type="match status" value="1"/>
</dbReference>
<evidence type="ECO:0000313" key="9">
    <source>
        <dbReference type="Proteomes" id="UP000769157"/>
    </source>
</evidence>
<gene>
    <name evidence="8" type="ORF">OGAPHI_005328</name>
</gene>
<dbReference type="SUPFAM" id="SSF57701">
    <property type="entry name" value="Zn2/Cys6 DNA-binding domain"/>
    <property type="match status" value="1"/>
</dbReference>
<dbReference type="InterPro" id="IPR016181">
    <property type="entry name" value="Acyl_CoA_acyltransferase"/>
</dbReference>
<accession>A0A9P8P011</accession>
<dbReference type="Pfam" id="PF11951">
    <property type="entry name" value="Fungal_trans_2"/>
    <property type="match status" value="1"/>
</dbReference>
<dbReference type="GeneID" id="70237292"/>
<dbReference type="Pfam" id="PF04133">
    <property type="entry name" value="Vps55"/>
    <property type="match status" value="1"/>
</dbReference>
<evidence type="ECO:0000256" key="5">
    <source>
        <dbReference type="ARBA" id="ARBA00023136"/>
    </source>
</evidence>
<dbReference type="InterPro" id="IPR053013">
    <property type="entry name" value="LAT"/>
</dbReference>
<evidence type="ECO:0000313" key="8">
    <source>
        <dbReference type="EMBL" id="KAH3663338.1"/>
    </source>
</evidence>
<comment type="similarity">
    <text evidence="2">Belongs to the OB-RGRP/VPS55 family.</text>
</comment>
<keyword evidence="9" id="KW-1185">Reference proteome</keyword>
<dbReference type="Pfam" id="PF13527">
    <property type="entry name" value="Acetyltransf_9"/>
    <property type="match status" value="1"/>
</dbReference>
<reference evidence="8" key="2">
    <citation type="submission" date="2021-01" db="EMBL/GenBank/DDBJ databases">
        <authorList>
            <person name="Schikora-Tamarit M.A."/>
        </authorList>
    </citation>
    <scope>NUCLEOTIDE SEQUENCE</scope>
    <source>
        <strain evidence="8">CBS6075</strain>
    </source>
</reference>
<sequence>MTFKLNPLTKIIGLSSVLALGFLLVVLAGALYANWFPIVVAVIFSFAHIPILVTKYYSAEFDSYLDDPDTASSNDVTYMFCTFDNKLSALDTKQPRSQHANLHVQAVVSHSHGLMPKTPRIHNKSFVGTTSRSKNGCLNCRQKKKKCDEAFPACGLCVRSHVQCVRRDKKTKSDKAEKAQPIRASRQFRQTEQSLTMAKQTIPEVDDDFAAMDESQMIENLYLNDQELIRVLQAKDIRNHLPPAVFHLFTNKISPAITVPSSVLVRSLDETGRLFLDHFISYITATLTACPKKVNPWSKFIIQMAAHDDAILNGVVAWGGMFLVGHDNDIARRYLARCTSLTKKKRQKALTERTIQDYLSLATCFIVLMGSQISTGDIKFWYHMFLQFKDVFTEYGGVLKFIKDNKHLKEARWIVSYFFFHDINTIRTAVIGTHVEMDTYKEIFQRQKLLEMDEYGIDPFQGSAPEIFLILGEILCKKKELNDFKTKIWCLELSGDPSVGDEIMKLQLERTELSWTAFEELETMILQSRPSLVQLEQISHDTELLTLHLTLFELLQIVMQLYLRIAIHETDFRDEEIVRLRNHAGKLLDLVIGTSLQVFTCLVLMILGVVSYDEKSRKETSERSVGRSWTSALQTGSPVLWTGATWWRILGGSSITDPDTLWYVLSHNHESWGGKLSVDEYCEREQRNYTHRLCDLWRDPSVTNGTYYWVLKDTALSPTDRQDIVCACEFLVRDSYYFDTELRACKSAVVGSVYTLKDHRKKGYATKMLAMLVDKMKEILTGEHDFTFLYSEVGEFYAQFGYKSANVPLAELATGGKTDIQYTPIRGEQLAAFVDQYDRKLQALVRREPGSVAVKPSPAGVEWFHNRSVHLAGLQKRQFDANCFGLNIGNAFVIWYYEFATDRVTILMLDAETKEQVKQLLECCICECSGVKKIRVWHDELVYHGRDRDPDVLDVVLELGGRINLENESLPAIGMLHSEKTPVWIGNSKWPWNGSSKNHQFIDGIESDRKHKQQAQIQHDLGNSMVSGALNAVLVDQVVVEETKTDFMNRSKSRLVGFWRDHQILVVEILEQMLTQQDRVVVGRRDGHGFVKVGHCISGGRVGKILS</sequence>
<keyword evidence="3 6" id="KW-0812">Transmembrane</keyword>
<dbReference type="CDD" id="cd00067">
    <property type="entry name" value="GAL4"/>
    <property type="match status" value="1"/>
</dbReference>
<dbReference type="Gene3D" id="4.10.240.10">
    <property type="entry name" value="Zn(2)-C6 fungal-type DNA-binding domain"/>
    <property type="match status" value="1"/>
</dbReference>
<keyword evidence="4 6" id="KW-1133">Transmembrane helix</keyword>
<dbReference type="Proteomes" id="UP000769157">
    <property type="component" value="Unassembled WGS sequence"/>
</dbReference>
<dbReference type="OrthoDB" id="2020070at2759"/>
<dbReference type="SUPFAM" id="SSF55729">
    <property type="entry name" value="Acyl-CoA N-acyltransferases (Nat)"/>
    <property type="match status" value="1"/>
</dbReference>
<dbReference type="GO" id="GO:0008270">
    <property type="term" value="F:zinc ion binding"/>
    <property type="evidence" value="ECO:0007669"/>
    <property type="project" value="InterPro"/>
</dbReference>
<evidence type="ECO:0000256" key="1">
    <source>
        <dbReference type="ARBA" id="ARBA00004141"/>
    </source>
</evidence>
<dbReference type="Pfam" id="PF00172">
    <property type="entry name" value="Zn_clus"/>
    <property type="match status" value="1"/>
</dbReference>